<organism evidence="1 2">
    <name type="scientific">Merluccius polli</name>
    <name type="common">Benguela hake</name>
    <name type="synonym">Merluccius cadenati</name>
    <dbReference type="NCBI Taxonomy" id="89951"/>
    <lineage>
        <taxon>Eukaryota</taxon>
        <taxon>Metazoa</taxon>
        <taxon>Chordata</taxon>
        <taxon>Craniata</taxon>
        <taxon>Vertebrata</taxon>
        <taxon>Euteleostomi</taxon>
        <taxon>Actinopterygii</taxon>
        <taxon>Neopterygii</taxon>
        <taxon>Teleostei</taxon>
        <taxon>Neoteleostei</taxon>
        <taxon>Acanthomorphata</taxon>
        <taxon>Zeiogadaria</taxon>
        <taxon>Gadariae</taxon>
        <taxon>Gadiformes</taxon>
        <taxon>Gadoidei</taxon>
        <taxon>Merlucciidae</taxon>
        <taxon>Merluccius</taxon>
    </lineage>
</organism>
<protein>
    <submittedName>
        <fullName evidence="1">Uncharacterized protein</fullName>
    </submittedName>
</protein>
<keyword evidence="2" id="KW-1185">Reference proteome</keyword>
<gene>
    <name evidence="1" type="ORF">N1851_028593</name>
</gene>
<proteinExistence type="predicted"/>
<dbReference type="EMBL" id="JAOPHQ010005418">
    <property type="protein sequence ID" value="KAK0135548.1"/>
    <property type="molecule type" value="Genomic_DNA"/>
</dbReference>
<comment type="caution">
    <text evidence="1">The sequence shown here is derived from an EMBL/GenBank/DDBJ whole genome shotgun (WGS) entry which is preliminary data.</text>
</comment>
<evidence type="ECO:0000313" key="1">
    <source>
        <dbReference type="EMBL" id="KAK0135548.1"/>
    </source>
</evidence>
<dbReference type="Proteomes" id="UP001174136">
    <property type="component" value="Unassembled WGS sequence"/>
</dbReference>
<dbReference type="AlphaFoldDB" id="A0AA47M8F0"/>
<evidence type="ECO:0000313" key="2">
    <source>
        <dbReference type="Proteomes" id="UP001174136"/>
    </source>
</evidence>
<name>A0AA47M8F0_MERPO</name>
<reference evidence="1" key="1">
    <citation type="journal article" date="2023" name="Front. Mar. Sci.">
        <title>A new Merluccius polli reference genome to investigate the effects of global change in West African waters.</title>
        <authorList>
            <person name="Mateo J.L."/>
            <person name="Blanco-Fernandez C."/>
            <person name="Garcia-Vazquez E."/>
            <person name="Machado-Schiaffino G."/>
        </authorList>
    </citation>
    <scope>NUCLEOTIDE SEQUENCE</scope>
    <source>
        <strain evidence="1">C29</strain>
        <tissue evidence="1">Fin</tissue>
    </source>
</reference>
<accession>A0AA47M8F0</accession>
<sequence length="67" mass="7288">MSERQAQVQQAQNEVLLELGQALTADRAVLQELLRTGYGECGALATAKGREPGDSFWGDGQSIYVDF</sequence>